<accession>A0A0W0G2X4</accession>
<evidence type="ECO:0000313" key="1">
    <source>
        <dbReference type="EMBL" id="KTB42903.1"/>
    </source>
</evidence>
<organism evidence="1 2">
    <name type="scientific">Moniliophthora roreri</name>
    <name type="common">Frosty pod rot fungus</name>
    <name type="synonym">Monilia roreri</name>
    <dbReference type="NCBI Taxonomy" id="221103"/>
    <lineage>
        <taxon>Eukaryota</taxon>
        <taxon>Fungi</taxon>
        <taxon>Dikarya</taxon>
        <taxon>Basidiomycota</taxon>
        <taxon>Agaricomycotina</taxon>
        <taxon>Agaricomycetes</taxon>
        <taxon>Agaricomycetidae</taxon>
        <taxon>Agaricales</taxon>
        <taxon>Marasmiineae</taxon>
        <taxon>Marasmiaceae</taxon>
        <taxon>Moniliophthora</taxon>
    </lineage>
</organism>
<sequence length="54" mass="6458">MELAELYLQAASTMPEVRMHNAYYNKQMAYWQIIQSMQELEKSINGQMLMQHCM</sequence>
<protein>
    <submittedName>
        <fullName evidence="1">Uncharacterized protein</fullName>
    </submittedName>
</protein>
<comment type="caution">
    <text evidence="1">The sequence shown here is derived from an EMBL/GenBank/DDBJ whole genome shotgun (WGS) entry which is preliminary data.</text>
</comment>
<dbReference type="AlphaFoldDB" id="A0A0W0G2X4"/>
<name>A0A0W0G2X4_MONRR</name>
<gene>
    <name evidence="1" type="ORF">WG66_4520</name>
</gene>
<dbReference type="EMBL" id="LATX01001286">
    <property type="protein sequence ID" value="KTB42903.1"/>
    <property type="molecule type" value="Genomic_DNA"/>
</dbReference>
<dbReference type="Proteomes" id="UP000054988">
    <property type="component" value="Unassembled WGS sequence"/>
</dbReference>
<reference evidence="1 2" key="1">
    <citation type="submission" date="2015-12" db="EMBL/GenBank/DDBJ databases">
        <title>Draft genome sequence of Moniliophthora roreri, the causal agent of frosty pod rot of cacao.</title>
        <authorList>
            <person name="Aime M.C."/>
            <person name="Diaz-Valderrama J.R."/>
            <person name="Kijpornyongpan T."/>
            <person name="Phillips-Mora W."/>
        </authorList>
    </citation>
    <scope>NUCLEOTIDE SEQUENCE [LARGE SCALE GENOMIC DNA]</scope>
    <source>
        <strain evidence="1 2">MCA 2952</strain>
    </source>
</reference>
<evidence type="ECO:0000313" key="2">
    <source>
        <dbReference type="Proteomes" id="UP000054988"/>
    </source>
</evidence>
<proteinExistence type="predicted"/>